<keyword evidence="3" id="KW-1185">Reference proteome</keyword>
<evidence type="ECO:0000313" key="3">
    <source>
        <dbReference type="Proteomes" id="UP000002457"/>
    </source>
</evidence>
<dbReference type="KEGG" id="mpl:Mpal_1481"/>
<dbReference type="HAMAP" id="MF_00763">
    <property type="entry name" value="UPF0305"/>
    <property type="match status" value="1"/>
</dbReference>
<dbReference type="NCBIfam" id="NF002177">
    <property type="entry name" value="PRK01022.1-5"/>
    <property type="match status" value="1"/>
</dbReference>
<dbReference type="EMBL" id="CP001338">
    <property type="protein sequence ID" value="ACL16802.1"/>
    <property type="molecule type" value="Genomic_DNA"/>
</dbReference>
<accession>B8GII9</accession>
<dbReference type="InterPro" id="IPR019215">
    <property type="entry name" value="DUF2115"/>
</dbReference>
<evidence type="ECO:0000256" key="1">
    <source>
        <dbReference type="HAMAP-Rule" id="MF_00763"/>
    </source>
</evidence>
<reference evidence="2 3" key="1">
    <citation type="journal article" date="2015" name="Genome Announc.">
        <title>Complete Genome Sequence of Methanosphaerula palustris E1-9CT, a Hydrogenotrophic Methanogen Isolated from a Minerotrophic Fen Peatland.</title>
        <authorList>
            <person name="Cadillo-Quiroz H."/>
            <person name="Browne P."/>
            <person name="Kyrpides N."/>
            <person name="Woyke T."/>
            <person name="Goodwin L."/>
            <person name="Detter C."/>
            <person name="Yavitt J.B."/>
            <person name="Zinder S.H."/>
        </authorList>
    </citation>
    <scope>NUCLEOTIDE SEQUENCE [LARGE SCALE GENOMIC DNA]</scope>
    <source>
        <strain evidence="3">ATCC BAA-1556 / DSM 19958 / E1-9c</strain>
    </source>
</reference>
<dbReference type="RefSeq" id="WP_012618121.1">
    <property type="nucleotide sequence ID" value="NC_011832.1"/>
</dbReference>
<evidence type="ECO:0000313" key="2">
    <source>
        <dbReference type="EMBL" id="ACL16802.1"/>
    </source>
</evidence>
<dbReference type="GeneID" id="7270086"/>
<dbReference type="AlphaFoldDB" id="B8GII9"/>
<organism evidence="2 3">
    <name type="scientific">Methanosphaerula palustris (strain ATCC BAA-1556 / DSM 19958 / E1-9c)</name>
    <dbReference type="NCBI Taxonomy" id="521011"/>
    <lineage>
        <taxon>Archaea</taxon>
        <taxon>Methanobacteriati</taxon>
        <taxon>Methanobacteriota</taxon>
        <taxon>Stenosarchaea group</taxon>
        <taxon>Methanomicrobia</taxon>
        <taxon>Methanomicrobiales</taxon>
        <taxon>Methanoregulaceae</taxon>
        <taxon>Methanosphaerula</taxon>
    </lineage>
</organism>
<comment type="similarity">
    <text evidence="1">Belongs to the UPF0305 family.</text>
</comment>
<dbReference type="OrthoDB" id="81482at2157"/>
<dbReference type="HOGENOM" id="CLU_089549_0_0_2"/>
<dbReference type="eggNOG" id="arCOG03215">
    <property type="taxonomic scope" value="Archaea"/>
</dbReference>
<dbReference type="Proteomes" id="UP000002457">
    <property type="component" value="Chromosome"/>
</dbReference>
<proteinExistence type="inferred from homology"/>
<sequence length="205" mass="23215">MAETDCTSQVCGKSLENVIETIAERLAATRTKGELGVILGEEISRYSMQDLQVIGGRFVADMAGLPKEFHNELRPRLAEGLFGAHHQIVTLYRSGKFLSMAAPIAHPETFRRFCRMIPYGCLHWDEHVEQTPFPYTERHRLFYYLISAFSMFVMDRPGHPVGTPFPGGSHVEEQNGTLYCPVRDREKEVSFSLCNYCPALQTPGR</sequence>
<name>B8GII9_METPE</name>
<protein>
    <recommendedName>
        <fullName evidence="1">UPF0305 protein Mpal_1481</fullName>
    </recommendedName>
</protein>
<dbReference type="Pfam" id="PF09888">
    <property type="entry name" value="DUF2115"/>
    <property type="match status" value="1"/>
</dbReference>
<gene>
    <name evidence="2" type="ordered locus">Mpal_1481</name>
</gene>
<dbReference type="STRING" id="521011.Mpal_1481"/>